<evidence type="ECO:0000313" key="2">
    <source>
        <dbReference type="Proteomes" id="UP001489719"/>
    </source>
</evidence>
<reference evidence="2" key="1">
    <citation type="journal article" date="2024" name="Front. Bioeng. Biotechnol.">
        <title>Genome-scale model development and genomic sequencing of the oleaginous clade Lipomyces.</title>
        <authorList>
            <person name="Czajka J.J."/>
            <person name="Han Y."/>
            <person name="Kim J."/>
            <person name="Mondo S.J."/>
            <person name="Hofstad B.A."/>
            <person name="Robles A."/>
            <person name="Haridas S."/>
            <person name="Riley R."/>
            <person name="LaButti K."/>
            <person name="Pangilinan J."/>
            <person name="Andreopoulos W."/>
            <person name="Lipzen A."/>
            <person name="Yan J."/>
            <person name="Wang M."/>
            <person name="Ng V."/>
            <person name="Grigoriev I.V."/>
            <person name="Spatafora J.W."/>
            <person name="Magnuson J.K."/>
            <person name="Baker S.E."/>
            <person name="Pomraning K.R."/>
        </authorList>
    </citation>
    <scope>NUCLEOTIDE SEQUENCE [LARGE SCALE GENOMIC DNA]</scope>
    <source>
        <strain evidence="2">CBS 10300</strain>
    </source>
</reference>
<gene>
    <name evidence="1" type="ORF">V1517DRAFT_351785</name>
</gene>
<comment type="caution">
    <text evidence="1">The sequence shown here is derived from an EMBL/GenBank/DDBJ whole genome shotgun (WGS) entry which is preliminary data.</text>
</comment>
<keyword evidence="2" id="KW-1185">Reference proteome</keyword>
<protein>
    <submittedName>
        <fullName evidence="1">Nucleotide-diphospho-sugar transferase</fullName>
    </submittedName>
</protein>
<evidence type="ECO:0000313" key="1">
    <source>
        <dbReference type="EMBL" id="KAK9323971.1"/>
    </source>
</evidence>
<dbReference type="Proteomes" id="UP001489719">
    <property type="component" value="Unassembled WGS sequence"/>
</dbReference>
<dbReference type="EMBL" id="MU970055">
    <property type="protein sequence ID" value="KAK9323971.1"/>
    <property type="molecule type" value="Genomic_DNA"/>
</dbReference>
<keyword evidence="1" id="KW-0808">Transferase</keyword>
<proteinExistence type="predicted"/>
<accession>A0ACC3TSK1</accession>
<sequence length="346" mass="41684">MEPLHRRRRKIHCDPDPPRQNATLIMLVRNFELDDALSSMRQIEDRFNRRYRYPWTFLNDEEFTEEFIQLTSGMASGDTEYGLVPKEEWTWPDHIDRQKARASMRKMEEDEVIYGGSLTYRHMCRYNSGFFFNHPLLLKYDWYWRVEPSIEFYCDLNYDPFKFMKDNNMAYSFVMAMPEYPTTIPTLWDATQRFAERYPKYIAKNNAIDFIVDEQKGIKGPYNFCHFWSNFEIADLNFWRGEAYSKYFQWLDEEGGFYYERWGDAPVHSLAASLLLSKERIHHFADIGYKHTPWLRCPTDDESYFSGRCLCNRHENFDEHVYSCLPKWFQIAGRALGSQPYRPHSH</sequence>
<name>A0ACC3TSK1_9ASCO</name>
<organism evidence="1 2">
    <name type="scientific">Lipomyces orientalis</name>
    <dbReference type="NCBI Taxonomy" id="1233043"/>
    <lineage>
        <taxon>Eukaryota</taxon>
        <taxon>Fungi</taxon>
        <taxon>Dikarya</taxon>
        <taxon>Ascomycota</taxon>
        <taxon>Saccharomycotina</taxon>
        <taxon>Lipomycetes</taxon>
        <taxon>Lipomycetales</taxon>
        <taxon>Lipomycetaceae</taxon>
        <taxon>Lipomyces</taxon>
    </lineage>
</organism>